<proteinExistence type="predicted"/>
<evidence type="ECO:0008006" key="4">
    <source>
        <dbReference type="Google" id="ProtNLM"/>
    </source>
</evidence>
<feature type="transmembrane region" description="Helical" evidence="1">
    <location>
        <begin position="20"/>
        <end position="40"/>
    </location>
</feature>
<gene>
    <name evidence="2" type="ORF">ABE541_16335</name>
</gene>
<organism evidence="2 3">
    <name type="scientific">Sphingobacterium kitahiroshimense</name>
    <dbReference type="NCBI Taxonomy" id="470446"/>
    <lineage>
        <taxon>Bacteria</taxon>
        <taxon>Pseudomonadati</taxon>
        <taxon>Bacteroidota</taxon>
        <taxon>Sphingobacteriia</taxon>
        <taxon>Sphingobacteriales</taxon>
        <taxon>Sphingobacteriaceae</taxon>
        <taxon>Sphingobacterium</taxon>
    </lineage>
</organism>
<comment type="caution">
    <text evidence="2">The sequence shown here is derived from an EMBL/GenBank/DDBJ whole genome shotgun (WGS) entry which is preliminary data.</text>
</comment>
<dbReference type="Proteomes" id="UP001409291">
    <property type="component" value="Unassembled WGS sequence"/>
</dbReference>
<dbReference type="EMBL" id="JBDJNQ010000008">
    <property type="protein sequence ID" value="MEN5378831.1"/>
    <property type="molecule type" value="Genomic_DNA"/>
</dbReference>
<name>A0ABV0BVL8_9SPHI</name>
<evidence type="ECO:0000313" key="2">
    <source>
        <dbReference type="EMBL" id="MEN5378831.1"/>
    </source>
</evidence>
<keyword evidence="3" id="KW-1185">Reference proteome</keyword>
<reference evidence="2 3" key="1">
    <citation type="submission" date="2024-04" db="EMBL/GenBank/DDBJ databases">
        <title>WGS of bacteria from Torrens River.</title>
        <authorList>
            <person name="Wyrsch E.R."/>
            <person name="Drigo B."/>
        </authorList>
    </citation>
    <scope>NUCLEOTIDE SEQUENCE [LARGE SCALE GENOMIC DNA]</scope>
    <source>
        <strain evidence="2 3">TWI391</strain>
    </source>
</reference>
<keyword evidence="1" id="KW-0812">Transmembrane</keyword>
<evidence type="ECO:0000313" key="3">
    <source>
        <dbReference type="Proteomes" id="UP001409291"/>
    </source>
</evidence>
<dbReference type="PROSITE" id="PS51257">
    <property type="entry name" value="PROKAR_LIPOPROTEIN"/>
    <property type="match status" value="1"/>
</dbReference>
<accession>A0ABV0BVL8</accession>
<dbReference type="RefSeq" id="WP_346581712.1">
    <property type="nucleotide sequence ID" value="NZ_JBDJNQ010000008.1"/>
</dbReference>
<protein>
    <recommendedName>
        <fullName evidence="4">TraB family protein</fullName>
    </recommendedName>
</protein>
<sequence>MIIVKGITSLQIYFSISMRYYFVLIIFSLLFFSCAESLMVQSTGVLQNASRTHHLKNGERELIYIPMRHLGKRNYYDYIQRMVDSLQNQGFVVFYESIAYQVDSAQQRDVYDRKFRKLVGHVIGSTKVYEKTSDTTKVLMAPLYKNLGSRIIQQPQYSFFKVDYNTAVIADIPKNELLDEFEYSYGDIILDSCDWKTPLNEPYTCKPIKTKFRNIFDREFIMKKREQNLAALVADASQKKILIMFGAAHYKGFLKYLKERNSDWINVK</sequence>
<evidence type="ECO:0000256" key="1">
    <source>
        <dbReference type="SAM" id="Phobius"/>
    </source>
</evidence>
<keyword evidence="1" id="KW-1133">Transmembrane helix</keyword>
<keyword evidence="1" id="KW-0472">Membrane</keyword>